<dbReference type="Pfam" id="PF05845">
    <property type="entry name" value="PhnH"/>
    <property type="match status" value="1"/>
</dbReference>
<dbReference type="GO" id="GO:0019634">
    <property type="term" value="P:organic phosphonate metabolic process"/>
    <property type="evidence" value="ECO:0007669"/>
    <property type="project" value="InterPro"/>
</dbReference>
<organism evidence="1 2">
    <name type="scientific">Undibacter mobilis</name>
    <dbReference type="NCBI Taxonomy" id="2292256"/>
    <lineage>
        <taxon>Bacteria</taxon>
        <taxon>Pseudomonadati</taxon>
        <taxon>Pseudomonadota</taxon>
        <taxon>Alphaproteobacteria</taxon>
        <taxon>Hyphomicrobiales</taxon>
        <taxon>Nitrobacteraceae</taxon>
        <taxon>Undibacter</taxon>
    </lineage>
</organism>
<reference evidence="2" key="1">
    <citation type="submission" date="2018-08" db="EMBL/GenBank/DDBJ databases">
        <authorList>
            <person name="Kim S.-J."/>
            <person name="Jung G.-Y."/>
        </authorList>
    </citation>
    <scope>NUCLEOTIDE SEQUENCE [LARGE SCALE GENOMIC DNA]</scope>
    <source>
        <strain evidence="2">GY_H</strain>
    </source>
</reference>
<accession>A0A371B9Q9</accession>
<dbReference type="InterPro" id="IPR008772">
    <property type="entry name" value="Phosphonate_metab_PhnH"/>
</dbReference>
<dbReference type="GO" id="GO:0016829">
    <property type="term" value="F:lyase activity"/>
    <property type="evidence" value="ECO:0007669"/>
    <property type="project" value="UniProtKB-KW"/>
</dbReference>
<dbReference type="EMBL" id="QRGO01000001">
    <property type="protein sequence ID" value="RDV04318.1"/>
    <property type="molecule type" value="Genomic_DNA"/>
</dbReference>
<dbReference type="PIRSF" id="PIRSF020680">
    <property type="entry name" value="PhnH"/>
    <property type="match status" value="1"/>
</dbReference>
<dbReference type="Proteomes" id="UP000263993">
    <property type="component" value="Unassembled WGS sequence"/>
</dbReference>
<dbReference type="OrthoDB" id="9814509at2"/>
<sequence>MLDITANTPEFDPAYASQAAFRALMECTARPGDIRKLKGVDAPAPFAPATAALIKSLADYETPLWLDAKFAVDRNITDWIRFHTGAPIVREPGDAAFALIADADAAPSFAQFAQGTAEYPDRSTTLIMQITRFSGGGFTLRGPGIKTTRDFAASPLPAGFAARMKENRALFPRGIDLVLVAGTDIAALPRSVTVGER</sequence>
<evidence type="ECO:0000313" key="1">
    <source>
        <dbReference type="EMBL" id="RDV04318.1"/>
    </source>
</evidence>
<proteinExistence type="predicted"/>
<comment type="caution">
    <text evidence="1">The sequence shown here is derived from an EMBL/GenBank/DDBJ whole genome shotgun (WGS) entry which is preliminary data.</text>
</comment>
<dbReference type="InterPro" id="IPR038058">
    <property type="entry name" value="PhnH-like_sp"/>
</dbReference>
<dbReference type="SUPFAM" id="SSF159709">
    <property type="entry name" value="PhnH-like"/>
    <property type="match status" value="1"/>
</dbReference>
<keyword evidence="1" id="KW-0456">Lyase</keyword>
<dbReference type="RefSeq" id="WP_115516345.1">
    <property type="nucleotide sequence ID" value="NZ_QRGO01000001.1"/>
</dbReference>
<dbReference type="Gene3D" id="3.40.50.11310">
    <property type="entry name" value="Bacterial phosphonate metabolism protein PhnH"/>
    <property type="match status" value="1"/>
</dbReference>
<keyword evidence="2" id="KW-1185">Reference proteome</keyword>
<dbReference type="NCBIfam" id="TIGR03292">
    <property type="entry name" value="PhnH_redo"/>
    <property type="match status" value="1"/>
</dbReference>
<evidence type="ECO:0000313" key="2">
    <source>
        <dbReference type="Proteomes" id="UP000263993"/>
    </source>
</evidence>
<name>A0A371B9Q9_9BRAD</name>
<gene>
    <name evidence="1" type="ORF">DXH78_06825</name>
</gene>
<protein>
    <submittedName>
        <fullName evidence="1">Phosphonate C-P lyase system protein PhnH</fullName>
    </submittedName>
</protein>
<dbReference type="AlphaFoldDB" id="A0A371B9Q9"/>